<evidence type="ECO:0000313" key="1">
    <source>
        <dbReference type="EMBL" id="CAH3139830.1"/>
    </source>
</evidence>
<gene>
    <name evidence="1" type="ORF">PLOB_00040856</name>
</gene>
<accession>A0ABN8PDL3</accession>
<keyword evidence="2" id="KW-1185">Reference proteome</keyword>
<dbReference type="EMBL" id="CALNXK010000063">
    <property type="protein sequence ID" value="CAH3139830.1"/>
    <property type="molecule type" value="Genomic_DNA"/>
</dbReference>
<sequence>MSNLAPCTHKEADTHLMICTLDASLRGHWRIKIRTNDTDVIVLALSVVVVLLYDRKSSLLKVNEARQELFCKKSREFDSISPTKAALEQHIRRALILGAKPSCVSPHFLALQTGDGSIKHVAGHRIG</sequence>
<evidence type="ECO:0000313" key="2">
    <source>
        <dbReference type="Proteomes" id="UP001159405"/>
    </source>
</evidence>
<protein>
    <submittedName>
        <fullName evidence="1">Uncharacterized protein</fullName>
    </submittedName>
</protein>
<organism evidence="1 2">
    <name type="scientific">Porites lobata</name>
    <dbReference type="NCBI Taxonomy" id="104759"/>
    <lineage>
        <taxon>Eukaryota</taxon>
        <taxon>Metazoa</taxon>
        <taxon>Cnidaria</taxon>
        <taxon>Anthozoa</taxon>
        <taxon>Hexacorallia</taxon>
        <taxon>Scleractinia</taxon>
        <taxon>Fungiina</taxon>
        <taxon>Poritidae</taxon>
        <taxon>Porites</taxon>
    </lineage>
</organism>
<dbReference type="Proteomes" id="UP001159405">
    <property type="component" value="Unassembled WGS sequence"/>
</dbReference>
<name>A0ABN8PDL3_9CNID</name>
<proteinExistence type="predicted"/>
<reference evidence="1 2" key="1">
    <citation type="submission" date="2022-05" db="EMBL/GenBank/DDBJ databases">
        <authorList>
            <consortium name="Genoscope - CEA"/>
            <person name="William W."/>
        </authorList>
    </citation>
    <scope>NUCLEOTIDE SEQUENCE [LARGE SCALE GENOMIC DNA]</scope>
</reference>
<comment type="caution">
    <text evidence="1">The sequence shown here is derived from an EMBL/GenBank/DDBJ whole genome shotgun (WGS) entry which is preliminary data.</text>
</comment>